<proteinExistence type="predicted"/>
<dbReference type="PROSITE" id="PS50929">
    <property type="entry name" value="ABC_TM1F"/>
    <property type="match status" value="1"/>
</dbReference>
<sequence>MGMEAREAMRAMRRNDGDVESVTIDARTRKRILSFAAPYRREIAVFLLTVVVAAAISVAVPVIAGRVVNELTLPGGTRSGVLVLAGIIVGLAVLEAGTSLLQRWYSARLGEGIIYDLRRGVFSHVQAMPVAFFTRTQTGALISRLNNDVMGAQRAFTTTLSGLVSNGISVALTLAVMFTQSWLITLFSLVLVPLFLLPAKRVGRKLAGLTRESYDLNADMGAQMNERFTVGGATLVKLFGRPEEEQGTFSEKAGRVRTIGVTTAMYARTFIVALALVAGLSQALAYGIGGWLVFDGQLDPGTVVTLALLLTRLYGPLTALSNVRVDVMSAMVSFQRVFEILDLRPIIREKDDARELPAEASSVSFDHVSFHYPSADEVSLASLEVVARPESGDGGEVLHGIDFSVEPGQLVALVGPSGAGKTTIAKLIPRLYDATEGAVRLGGQDVRDLTFATIADHVGMVAQDAHLFHDTVRANMAYAKPGATDAEIWAALESAQIAEVVRRIDSGLDTVVGERGHRFSGGEQQRLAIARVMLKAPPIVILDEATAHLDGESEAAVQRALNTVLEGRTAIVIAHRLSTIRKADKILVVDDGRVTQSGTHRELLDQGGLYADLHRTQSWDDA</sequence>
<keyword evidence="5 7" id="KW-1133">Transmembrane helix</keyword>
<feature type="transmembrane region" description="Helical" evidence="7">
    <location>
        <begin position="270"/>
        <end position="294"/>
    </location>
</feature>
<dbReference type="PANTHER" id="PTHR43394:SF1">
    <property type="entry name" value="ATP-BINDING CASSETTE SUB-FAMILY B MEMBER 10, MITOCHONDRIAL"/>
    <property type="match status" value="1"/>
</dbReference>
<evidence type="ECO:0000256" key="6">
    <source>
        <dbReference type="ARBA" id="ARBA00023136"/>
    </source>
</evidence>
<feature type="transmembrane region" description="Helical" evidence="7">
    <location>
        <begin position="155"/>
        <end position="176"/>
    </location>
</feature>
<dbReference type="PANTHER" id="PTHR43394">
    <property type="entry name" value="ATP-DEPENDENT PERMEASE MDL1, MITOCHONDRIAL"/>
    <property type="match status" value="1"/>
</dbReference>
<dbReference type="SUPFAM" id="SSF52540">
    <property type="entry name" value="P-loop containing nucleoside triphosphate hydrolases"/>
    <property type="match status" value="1"/>
</dbReference>
<dbReference type="Gene3D" id="3.40.50.300">
    <property type="entry name" value="P-loop containing nucleotide triphosphate hydrolases"/>
    <property type="match status" value="1"/>
</dbReference>
<keyword evidence="2 7" id="KW-0812">Transmembrane</keyword>
<accession>A0ABV8TXP2</accession>
<name>A0ABV8TXP2_9ACTN</name>
<protein>
    <submittedName>
        <fullName evidence="10">ABC transporter ATP-binding protein</fullName>
    </submittedName>
</protein>
<dbReference type="Proteomes" id="UP001595823">
    <property type="component" value="Unassembled WGS sequence"/>
</dbReference>
<evidence type="ECO:0000313" key="10">
    <source>
        <dbReference type="EMBL" id="MFC4335581.1"/>
    </source>
</evidence>
<evidence type="ECO:0000259" key="9">
    <source>
        <dbReference type="PROSITE" id="PS50929"/>
    </source>
</evidence>
<keyword evidence="6 7" id="KW-0472">Membrane</keyword>
<dbReference type="SUPFAM" id="SSF90123">
    <property type="entry name" value="ABC transporter transmembrane region"/>
    <property type="match status" value="1"/>
</dbReference>
<dbReference type="InterPro" id="IPR039421">
    <property type="entry name" value="Type_1_exporter"/>
</dbReference>
<dbReference type="PROSITE" id="PS00211">
    <property type="entry name" value="ABC_TRANSPORTER_1"/>
    <property type="match status" value="1"/>
</dbReference>
<evidence type="ECO:0000259" key="8">
    <source>
        <dbReference type="PROSITE" id="PS50893"/>
    </source>
</evidence>
<keyword evidence="11" id="KW-1185">Reference proteome</keyword>
<reference evidence="11" key="1">
    <citation type="journal article" date="2019" name="Int. J. Syst. Evol. Microbiol.">
        <title>The Global Catalogue of Microorganisms (GCM) 10K type strain sequencing project: providing services to taxonomists for standard genome sequencing and annotation.</title>
        <authorList>
            <consortium name="The Broad Institute Genomics Platform"/>
            <consortium name="The Broad Institute Genome Sequencing Center for Infectious Disease"/>
            <person name="Wu L."/>
            <person name="Ma J."/>
        </authorList>
    </citation>
    <scope>NUCLEOTIDE SEQUENCE [LARGE SCALE GENOMIC DNA]</scope>
    <source>
        <strain evidence="11">IBRC-M 10908</strain>
    </source>
</reference>
<dbReference type="InterPro" id="IPR027417">
    <property type="entry name" value="P-loop_NTPase"/>
</dbReference>
<comment type="caution">
    <text evidence="10">The sequence shown here is derived from an EMBL/GenBank/DDBJ whole genome shotgun (WGS) entry which is preliminary data.</text>
</comment>
<dbReference type="InterPro" id="IPR036640">
    <property type="entry name" value="ABC1_TM_sf"/>
</dbReference>
<evidence type="ECO:0000256" key="5">
    <source>
        <dbReference type="ARBA" id="ARBA00022989"/>
    </source>
</evidence>
<organism evidence="10 11">
    <name type="scientific">Salininema proteolyticum</name>
    <dbReference type="NCBI Taxonomy" id="1607685"/>
    <lineage>
        <taxon>Bacteria</taxon>
        <taxon>Bacillati</taxon>
        <taxon>Actinomycetota</taxon>
        <taxon>Actinomycetes</taxon>
        <taxon>Glycomycetales</taxon>
        <taxon>Glycomycetaceae</taxon>
        <taxon>Salininema</taxon>
    </lineage>
</organism>
<feature type="transmembrane region" description="Helical" evidence="7">
    <location>
        <begin position="80"/>
        <end position="101"/>
    </location>
</feature>
<keyword evidence="4 10" id="KW-0067">ATP-binding</keyword>
<dbReference type="Pfam" id="PF00664">
    <property type="entry name" value="ABC_membrane"/>
    <property type="match status" value="1"/>
</dbReference>
<evidence type="ECO:0000256" key="2">
    <source>
        <dbReference type="ARBA" id="ARBA00022692"/>
    </source>
</evidence>
<dbReference type="InterPro" id="IPR017871">
    <property type="entry name" value="ABC_transporter-like_CS"/>
</dbReference>
<evidence type="ECO:0000256" key="1">
    <source>
        <dbReference type="ARBA" id="ARBA00004651"/>
    </source>
</evidence>
<dbReference type="EMBL" id="JBHSDK010000014">
    <property type="protein sequence ID" value="MFC4335581.1"/>
    <property type="molecule type" value="Genomic_DNA"/>
</dbReference>
<evidence type="ECO:0000256" key="7">
    <source>
        <dbReference type="SAM" id="Phobius"/>
    </source>
</evidence>
<dbReference type="Pfam" id="PF00005">
    <property type="entry name" value="ABC_tran"/>
    <property type="match status" value="1"/>
</dbReference>
<dbReference type="Gene3D" id="1.20.1560.10">
    <property type="entry name" value="ABC transporter type 1, transmembrane domain"/>
    <property type="match status" value="1"/>
</dbReference>
<dbReference type="CDD" id="cd18550">
    <property type="entry name" value="ABC_6TM_exporter_like"/>
    <property type="match status" value="1"/>
</dbReference>
<dbReference type="InterPro" id="IPR003593">
    <property type="entry name" value="AAA+_ATPase"/>
</dbReference>
<feature type="domain" description="ABC transmembrane type-1" evidence="9">
    <location>
        <begin position="44"/>
        <end position="329"/>
    </location>
</feature>
<evidence type="ECO:0000256" key="4">
    <source>
        <dbReference type="ARBA" id="ARBA00022840"/>
    </source>
</evidence>
<dbReference type="InterPro" id="IPR011527">
    <property type="entry name" value="ABC1_TM_dom"/>
</dbReference>
<keyword evidence="3" id="KW-0547">Nucleotide-binding</keyword>
<dbReference type="RefSeq" id="WP_380620640.1">
    <property type="nucleotide sequence ID" value="NZ_JBHSDK010000014.1"/>
</dbReference>
<feature type="transmembrane region" description="Helical" evidence="7">
    <location>
        <begin position="182"/>
        <end position="199"/>
    </location>
</feature>
<gene>
    <name evidence="10" type="ORF">ACFPET_10260</name>
</gene>
<evidence type="ECO:0000256" key="3">
    <source>
        <dbReference type="ARBA" id="ARBA00022741"/>
    </source>
</evidence>
<dbReference type="GO" id="GO:0005524">
    <property type="term" value="F:ATP binding"/>
    <property type="evidence" value="ECO:0007669"/>
    <property type="project" value="UniProtKB-KW"/>
</dbReference>
<evidence type="ECO:0000313" key="11">
    <source>
        <dbReference type="Proteomes" id="UP001595823"/>
    </source>
</evidence>
<dbReference type="InterPro" id="IPR003439">
    <property type="entry name" value="ABC_transporter-like_ATP-bd"/>
</dbReference>
<feature type="transmembrane region" description="Helical" evidence="7">
    <location>
        <begin position="43"/>
        <end position="68"/>
    </location>
</feature>
<comment type="subcellular location">
    <subcellularLocation>
        <location evidence="1">Cell membrane</location>
        <topology evidence="1">Multi-pass membrane protein</topology>
    </subcellularLocation>
</comment>
<dbReference type="SMART" id="SM00382">
    <property type="entry name" value="AAA"/>
    <property type="match status" value="1"/>
</dbReference>
<feature type="domain" description="ABC transporter" evidence="8">
    <location>
        <begin position="380"/>
        <end position="616"/>
    </location>
</feature>
<dbReference type="PROSITE" id="PS50893">
    <property type="entry name" value="ABC_TRANSPORTER_2"/>
    <property type="match status" value="1"/>
</dbReference>